<dbReference type="EMBL" id="AYSA01000777">
    <property type="protein sequence ID" value="ESZ89798.1"/>
    <property type="molecule type" value="Genomic_DNA"/>
</dbReference>
<evidence type="ECO:0000313" key="3">
    <source>
        <dbReference type="Proteomes" id="UP000019487"/>
    </source>
</evidence>
<keyword evidence="3" id="KW-1185">Reference proteome</keyword>
<name>W9C291_SCLBF</name>
<evidence type="ECO:0000313" key="2">
    <source>
        <dbReference type="EMBL" id="ESZ89798.1"/>
    </source>
</evidence>
<dbReference type="HOGENOM" id="CLU_1563782_0_0_1"/>
<dbReference type="AlphaFoldDB" id="W9C291"/>
<dbReference type="Proteomes" id="UP000019487">
    <property type="component" value="Unassembled WGS sequence"/>
</dbReference>
<accession>W9C291</accession>
<evidence type="ECO:0000256" key="1">
    <source>
        <dbReference type="SAM" id="MobiDB-lite"/>
    </source>
</evidence>
<feature type="region of interest" description="Disordered" evidence="1">
    <location>
        <begin position="1"/>
        <end position="26"/>
    </location>
</feature>
<protein>
    <submittedName>
        <fullName evidence="2">Uncharacterized protein</fullName>
    </submittedName>
</protein>
<gene>
    <name evidence="2" type="ORF">SBOR_9822</name>
</gene>
<dbReference type="OrthoDB" id="3535411at2759"/>
<comment type="caution">
    <text evidence="2">The sequence shown here is derived from an EMBL/GenBank/DDBJ whole genome shotgun (WGS) entry which is preliminary data.</text>
</comment>
<organism evidence="2 3">
    <name type="scientific">Sclerotinia borealis (strain F-4128)</name>
    <dbReference type="NCBI Taxonomy" id="1432307"/>
    <lineage>
        <taxon>Eukaryota</taxon>
        <taxon>Fungi</taxon>
        <taxon>Dikarya</taxon>
        <taxon>Ascomycota</taxon>
        <taxon>Pezizomycotina</taxon>
        <taxon>Leotiomycetes</taxon>
        <taxon>Helotiales</taxon>
        <taxon>Sclerotiniaceae</taxon>
        <taxon>Sclerotinia</taxon>
    </lineage>
</organism>
<proteinExistence type="predicted"/>
<sequence length="171" mass="19237">MSLNSNQALAAPPQAMKVSESTPKDPATIPAHPSIKFFSHTLTIELDFAPKIGQEPTDISSIVAILPEYTNIATSVRFSIRDVPPAMNTREDHFKRIEAIKSIILQLNRIREIRHFQAKMLIDTHNFVQMKLMADLHGLVFNKWTLAMVVVGEPIKNVEKDSAIEKRLRGV</sequence>
<reference evidence="2 3" key="1">
    <citation type="journal article" date="2014" name="Genome Announc.">
        <title>Draft genome sequence of Sclerotinia borealis, a psychrophilic plant pathogenic fungus.</title>
        <authorList>
            <person name="Mardanov A.V."/>
            <person name="Beletsky A.V."/>
            <person name="Kadnikov V.V."/>
            <person name="Ignatov A.N."/>
            <person name="Ravin N.V."/>
        </authorList>
    </citation>
    <scope>NUCLEOTIDE SEQUENCE [LARGE SCALE GENOMIC DNA]</scope>
    <source>
        <strain evidence="3">F-4157</strain>
    </source>
</reference>